<evidence type="ECO:0000313" key="1">
    <source>
        <dbReference type="EMBL" id="KGM94241.1"/>
    </source>
</evidence>
<sequence length="124" mass="14514">MNVREYIESSKVTIKPISFFYIEKLLKIYGLPTEPSLDNLSLYKTVLNTIKLSVPSSFPSISDISEDISPIIYNTKIIKLENKLENLLDSVNKLKNKKFTYINKKELSDKLQYEQDNKILFRLY</sequence>
<name>A0A0A0I1R3_CLONO</name>
<protein>
    <submittedName>
        <fullName evidence="1">Uncharacterized protein</fullName>
    </submittedName>
</protein>
<gene>
    <name evidence="1" type="ORF">Z968_12015</name>
</gene>
<dbReference type="Proteomes" id="UP000030012">
    <property type="component" value="Unassembled WGS sequence"/>
</dbReference>
<reference evidence="1 2" key="1">
    <citation type="submission" date="2014-01" db="EMBL/GenBank/DDBJ databases">
        <title>Plasmidome dynamics in the species complex Clostridium novyi sensu lato converts strains of independent lineages into distinctly different pathogens.</title>
        <authorList>
            <person name="Skarin H."/>
            <person name="Segerman B."/>
        </authorList>
    </citation>
    <scope>NUCLEOTIDE SEQUENCE [LARGE SCALE GENOMIC DNA]</scope>
    <source>
        <strain evidence="1 2">4552</strain>
    </source>
</reference>
<evidence type="ECO:0000313" key="2">
    <source>
        <dbReference type="Proteomes" id="UP000030012"/>
    </source>
</evidence>
<dbReference type="AlphaFoldDB" id="A0A0A0I1R3"/>
<organism evidence="1 2">
    <name type="scientific">Clostridium novyi A str. 4552</name>
    <dbReference type="NCBI Taxonomy" id="1444289"/>
    <lineage>
        <taxon>Bacteria</taxon>
        <taxon>Bacillati</taxon>
        <taxon>Bacillota</taxon>
        <taxon>Clostridia</taxon>
        <taxon>Eubacteriales</taxon>
        <taxon>Clostridiaceae</taxon>
        <taxon>Clostridium</taxon>
    </lineage>
</organism>
<comment type="caution">
    <text evidence="1">The sequence shown here is derived from an EMBL/GenBank/DDBJ whole genome shotgun (WGS) entry which is preliminary data.</text>
</comment>
<proteinExistence type="predicted"/>
<accession>A0A0A0I1R3</accession>
<dbReference type="EMBL" id="JENJ01000081">
    <property type="protein sequence ID" value="KGM94241.1"/>
    <property type="molecule type" value="Genomic_DNA"/>
</dbReference>
<feature type="non-terminal residue" evidence="1">
    <location>
        <position position="124"/>
    </location>
</feature>